<dbReference type="AlphaFoldDB" id="A0A1X2HSN5"/>
<dbReference type="EMBL" id="MCGN01000001">
    <property type="protein sequence ID" value="ORZ02586.1"/>
    <property type="molecule type" value="Genomic_DNA"/>
</dbReference>
<name>A0A1X2HSN5_SYNRA</name>
<comment type="caution">
    <text evidence="1">The sequence shown here is derived from an EMBL/GenBank/DDBJ whole genome shotgun (WGS) entry which is preliminary data.</text>
</comment>
<proteinExistence type="predicted"/>
<reference evidence="1 2" key="1">
    <citation type="submission" date="2016-07" db="EMBL/GenBank/DDBJ databases">
        <title>Pervasive Adenine N6-methylation of Active Genes in Fungi.</title>
        <authorList>
            <consortium name="DOE Joint Genome Institute"/>
            <person name="Mondo S.J."/>
            <person name="Dannebaum R.O."/>
            <person name="Kuo R.C."/>
            <person name="Labutti K."/>
            <person name="Haridas S."/>
            <person name="Kuo A."/>
            <person name="Salamov A."/>
            <person name="Ahrendt S.R."/>
            <person name="Lipzen A."/>
            <person name="Sullivan W."/>
            <person name="Andreopoulos W.B."/>
            <person name="Clum A."/>
            <person name="Lindquist E."/>
            <person name="Daum C."/>
            <person name="Ramamoorthy G.K."/>
            <person name="Gryganskyi A."/>
            <person name="Culley D."/>
            <person name="Magnuson J.K."/>
            <person name="James T.Y."/>
            <person name="O'Malley M.A."/>
            <person name="Stajich J.E."/>
            <person name="Spatafora J.W."/>
            <person name="Visel A."/>
            <person name="Grigoriev I.V."/>
        </authorList>
    </citation>
    <scope>NUCLEOTIDE SEQUENCE [LARGE SCALE GENOMIC DNA]</scope>
    <source>
        <strain evidence="1 2">NRRL 2496</strain>
    </source>
</reference>
<organism evidence="1 2">
    <name type="scientific">Syncephalastrum racemosum</name>
    <name type="common">Filamentous fungus</name>
    <dbReference type="NCBI Taxonomy" id="13706"/>
    <lineage>
        <taxon>Eukaryota</taxon>
        <taxon>Fungi</taxon>
        <taxon>Fungi incertae sedis</taxon>
        <taxon>Mucoromycota</taxon>
        <taxon>Mucoromycotina</taxon>
        <taxon>Mucoromycetes</taxon>
        <taxon>Mucorales</taxon>
        <taxon>Syncephalastraceae</taxon>
        <taxon>Syncephalastrum</taxon>
    </lineage>
</organism>
<evidence type="ECO:0000313" key="2">
    <source>
        <dbReference type="Proteomes" id="UP000242180"/>
    </source>
</evidence>
<dbReference type="InParanoid" id="A0A1X2HSN5"/>
<dbReference type="Proteomes" id="UP000242180">
    <property type="component" value="Unassembled WGS sequence"/>
</dbReference>
<sequence>MFIPPPFLRFIRFGINYHRALYYISEGPHFQTSATARLLRRYDGSIFDYMTWSNLVTSLLYSLHL</sequence>
<gene>
    <name evidence="1" type="ORF">BCR43DRAFT_481788</name>
</gene>
<keyword evidence="2" id="KW-1185">Reference proteome</keyword>
<protein>
    <submittedName>
        <fullName evidence="1">Uncharacterized protein</fullName>
    </submittedName>
</protein>
<evidence type="ECO:0000313" key="1">
    <source>
        <dbReference type="EMBL" id="ORZ02586.1"/>
    </source>
</evidence>
<accession>A0A1X2HSN5</accession>